<name>A0ABV4HMV3_9GAMM</name>
<comment type="caution">
    <text evidence="2">The sequence shown here is derived from an EMBL/GenBank/DDBJ whole genome shotgun (WGS) entry which is preliminary data.</text>
</comment>
<feature type="transmembrane region" description="Helical" evidence="1">
    <location>
        <begin position="61"/>
        <end position="83"/>
    </location>
</feature>
<protein>
    <recommendedName>
        <fullName evidence="4">DUF3325 domain-containing protein</fullName>
    </recommendedName>
</protein>
<evidence type="ECO:0000256" key="1">
    <source>
        <dbReference type="SAM" id="Phobius"/>
    </source>
</evidence>
<keyword evidence="3" id="KW-1185">Reference proteome</keyword>
<proteinExistence type="predicted"/>
<keyword evidence="1" id="KW-0812">Transmembrane</keyword>
<dbReference type="RefSeq" id="WP_370563284.1">
    <property type="nucleotide sequence ID" value="NZ_JBFWIB010000003.1"/>
</dbReference>
<evidence type="ECO:0000313" key="2">
    <source>
        <dbReference type="EMBL" id="MEZ0473166.1"/>
    </source>
</evidence>
<feature type="transmembrane region" description="Helical" evidence="1">
    <location>
        <begin position="6"/>
        <end position="26"/>
    </location>
</feature>
<keyword evidence="1" id="KW-0472">Membrane</keyword>
<gene>
    <name evidence="2" type="ORF">AB6713_00825</name>
</gene>
<sequence length="91" mass="9589">MPEGLLLPMIVAASSLPAFLAAHAFARDRRRLATLMRLVGFAILAGAAGLAWAGGDRTRMLAVAVMLALAVNGLGLVVLVDALRRRRDGPR</sequence>
<evidence type="ECO:0008006" key="4">
    <source>
        <dbReference type="Google" id="ProtNLM"/>
    </source>
</evidence>
<dbReference type="EMBL" id="JBFWIC010000001">
    <property type="protein sequence ID" value="MEZ0473166.1"/>
    <property type="molecule type" value="Genomic_DNA"/>
</dbReference>
<feature type="transmembrane region" description="Helical" evidence="1">
    <location>
        <begin position="38"/>
        <end position="55"/>
    </location>
</feature>
<dbReference type="Proteomes" id="UP001566331">
    <property type="component" value="Unassembled WGS sequence"/>
</dbReference>
<evidence type="ECO:0000313" key="3">
    <source>
        <dbReference type="Proteomes" id="UP001566331"/>
    </source>
</evidence>
<reference evidence="2 3" key="1">
    <citation type="submission" date="2024-07" db="EMBL/GenBank/DDBJ databases">
        <title>Luteimonas salilacus sp. nov., isolated from the shore soil of Salt Lake in Tibet of China.</title>
        <authorList>
            <person name="Zhang X."/>
            <person name="Li A."/>
        </authorList>
    </citation>
    <scope>NUCLEOTIDE SEQUENCE [LARGE SCALE GENOMIC DNA]</scope>
    <source>
        <strain evidence="2 3">B3-2-R+30</strain>
    </source>
</reference>
<keyword evidence="1" id="KW-1133">Transmembrane helix</keyword>
<organism evidence="2 3">
    <name type="scientific">Luteimonas salinilitoris</name>
    <dbReference type="NCBI Taxonomy" id="3237697"/>
    <lineage>
        <taxon>Bacteria</taxon>
        <taxon>Pseudomonadati</taxon>
        <taxon>Pseudomonadota</taxon>
        <taxon>Gammaproteobacteria</taxon>
        <taxon>Lysobacterales</taxon>
        <taxon>Lysobacteraceae</taxon>
        <taxon>Luteimonas</taxon>
    </lineage>
</organism>
<accession>A0ABV4HMV3</accession>